<comment type="similarity">
    <text evidence="1">Belongs to the PRORSD1 family.</text>
</comment>
<dbReference type="Gene3D" id="3.90.960.10">
    <property type="entry name" value="YbaK/aminoacyl-tRNA synthetase-associated domain"/>
    <property type="match status" value="1"/>
</dbReference>
<sequence>MRAGPEVGSGAARPEMNKNGHMLGKDEVLGLLEKWDIPFTCEEHSSVFNMSESGLLTLSLTGARCKNLLLQNKKDNYFLVVTTATKSLNLVELADALGSKRLSFASADKLLELLGIRSGSLSPLALVNDKAGRVRLVIDAELRDEDNFLFHPLENNASVSLSRHGLDEFLRHVEHPVEWFSGCARQDA</sequence>
<accession>A0AAJ4ZAB0</accession>
<dbReference type="Proteomes" id="UP000254589">
    <property type="component" value="Unassembled WGS sequence"/>
</dbReference>
<dbReference type="FunFam" id="3.90.960.10:FF:000005">
    <property type="entry name" value="Putative prolyl-tRNA synthetase"/>
    <property type="match status" value="1"/>
</dbReference>
<dbReference type="AlphaFoldDB" id="A0AAJ4ZAB0"/>
<dbReference type="PANTHER" id="PTHR31423">
    <property type="entry name" value="YBAK DOMAIN-CONTAINING PROTEIN"/>
    <property type="match status" value="1"/>
</dbReference>
<dbReference type="InterPro" id="IPR040285">
    <property type="entry name" value="ProX/PRXD1"/>
</dbReference>
<dbReference type="GO" id="GO:0002161">
    <property type="term" value="F:aminoacyl-tRNA deacylase activity"/>
    <property type="evidence" value="ECO:0007669"/>
    <property type="project" value="InterPro"/>
</dbReference>
<dbReference type="EMBL" id="UGSJ01000001">
    <property type="protein sequence ID" value="SUA89654.1"/>
    <property type="molecule type" value="Genomic_DNA"/>
</dbReference>
<gene>
    <name evidence="3" type="primary">proX</name>
    <name evidence="3" type="ORF">NCTC13159_01121</name>
</gene>
<evidence type="ECO:0000259" key="2">
    <source>
        <dbReference type="Pfam" id="PF04073"/>
    </source>
</evidence>
<organism evidence="3 4">
    <name type="scientific">Pandoraea pulmonicola</name>
    <dbReference type="NCBI Taxonomy" id="93221"/>
    <lineage>
        <taxon>Bacteria</taxon>
        <taxon>Pseudomonadati</taxon>
        <taxon>Pseudomonadota</taxon>
        <taxon>Betaproteobacteria</taxon>
        <taxon>Burkholderiales</taxon>
        <taxon>Burkholderiaceae</taxon>
        <taxon>Pandoraea</taxon>
    </lineage>
</organism>
<evidence type="ECO:0000313" key="4">
    <source>
        <dbReference type="Proteomes" id="UP000254589"/>
    </source>
</evidence>
<name>A0AAJ4ZAB0_PANPU</name>
<comment type="caution">
    <text evidence="3">The sequence shown here is derived from an EMBL/GenBank/DDBJ whole genome shotgun (WGS) entry which is preliminary data.</text>
</comment>
<dbReference type="SUPFAM" id="SSF55826">
    <property type="entry name" value="YbaK/ProRS associated domain"/>
    <property type="match status" value="1"/>
</dbReference>
<evidence type="ECO:0000313" key="3">
    <source>
        <dbReference type="EMBL" id="SUA89654.1"/>
    </source>
</evidence>
<evidence type="ECO:0000256" key="1">
    <source>
        <dbReference type="ARBA" id="ARBA00010201"/>
    </source>
</evidence>
<dbReference type="InterPro" id="IPR036754">
    <property type="entry name" value="YbaK/aa-tRNA-synt-asso_dom_sf"/>
</dbReference>
<reference evidence="3 4" key="1">
    <citation type="submission" date="2018-06" db="EMBL/GenBank/DDBJ databases">
        <authorList>
            <consortium name="Pathogen Informatics"/>
            <person name="Doyle S."/>
        </authorList>
    </citation>
    <scope>NUCLEOTIDE SEQUENCE [LARGE SCALE GENOMIC DNA]</scope>
    <source>
        <strain evidence="3 4">NCTC13159</strain>
    </source>
</reference>
<dbReference type="InterPro" id="IPR007214">
    <property type="entry name" value="YbaK/aa-tRNA-synth-assoc-dom"/>
</dbReference>
<dbReference type="PANTHER" id="PTHR31423:SF3">
    <property type="entry name" value="PROLYL-TRNA SYNTHETASE ASSOCIATED DOMAIN-CONTAINING PROTEIN 1-RELATED"/>
    <property type="match status" value="1"/>
</dbReference>
<dbReference type="Pfam" id="PF04073">
    <property type="entry name" value="tRNA_edit"/>
    <property type="match status" value="1"/>
</dbReference>
<feature type="domain" description="YbaK/aminoacyl-tRNA synthetase-associated" evidence="2">
    <location>
        <begin position="64"/>
        <end position="166"/>
    </location>
</feature>
<proteinExistence type="inferred from homology"/>
<protein>
    <submittedName>
        <fullName evidence="3">Prolyl-tRNA deacylase proX</fullName>
    </submittedName>
</protein>
<dbReference type="CDD" id="cd04335">
    <property type="entry name" value="PrdX_deacylase"/>
    <property type="match status" value="1"/>
</dbReference>